<feature type="transmembrane region" description="Helical" evidence="5">
    <location>
        <begin position="90"/>
        <end position="109"/>
    </location>
</feature>
<dbReference type="PANTHER" id="PTHR43424">
    <property type="entry name" value="LOCUS PUTATIVE PROTEIN 1-RELATED"/>
    <property type="match status" value="1"/>
</dbReference>
<proteinExistence type="predicted"/>
<feature type="transmembrane region" description="Helical" evidence="5">
    <location>
        <begin position="288"/>
        <end position="315"/>
    </location>
</feature>
<reference evidence="6 7" key="1">
    <citation type="journal article" date="2011" name="J. Bacteriol.">
        <title>Complete Genome Sequence of the Aerobic Marine Methanotroph Methylomonas methanica MC09.</title>
        <authorList>
            <person name="Boden R."/>
            <person name="Cunliffe M."/>
            <person name="Scanlan J."/>
            <person name="Moussard H."/>
            <person name="Kits K.D."/>
            <person name="Klotz M.G."/>
            <person name="Jetten M.S."/>
            <person name="Vuilleumier S."/>
            <person name="Han J."/>
            <person name="Peters L."/>
            <person name="Mikhailova N."/>
            <person name="Teshima H."/>
            <person name="Tapia R."/>
            <person name="Kyrpides N."/>
            <person name="Ivanova N."/>
            <person name="Pagani I."/>
            <person name="Cheng J.F."/>
            <person name="Goodwin L."/>
            <person name="Han C."/>
            <person name="Hauser L."/>
            <person name="Land M.L."/>
            <person name="Lapidus A."/>
            <person name="Lucas S."/>
            <person name="Pitluck S."/>
            <person name="Woyke T."/>
            <person name="Stein L."/>
            <person name="Murrell J.C."/>
        </authorList>
    </citation>
    <scope>NUCLEOTIDE SEQUENCE [LARGE SCALE GENOMIC DNA]</scope>
    <source>
        <strain evidence="6 7">MC09</strain>
    </source>
</reference>
<reference evidence="7" key="3">
    <citation type="submission" date="2011-05" db="EMBL/GenBank/DDBJ databases">
        <title>Complete sequence of Methylomonas methanica MC09.</title>
        <authorList>
            <consortium name="US DOE Joint Genome Institute"/>
            <person name="Lucas S."/>
            <person name="Han J."/>
            <person name="Lapidus A."/>
            <person name="Cheng J.-F."/>
            <person name="Goodwin L."/>
            <person name="Pitluck S."/>
            <person name="Peters L."/>
            <person name="Mikhailova N."/>
            <person name="Teshima H."/>
            <person name="Han C."/>
            <person name="Tapia R."/>
            <person name="Land M."/>
            <person name="Hauser L."/>
            <person name="Kyrpides N."/>
            <person name="Ivanova N."/>
            <person name="Pagani I."/>
            <person name="Stein L."/>
            <person name="Woyke T."/>
        </authorList>
    </citation>
    <scope>NUCLEOTIDE SEQUENCE [LARGE SCALE GENOMIC DNA]</scope>
    <source>
        <strain evidence="7">MC09</strain>
    </source>
</reference>
<keyword evidence="4 5" id="KW-0472">Membrane</keyword>
<keyword evidence="3 5" id="KW-1133">Transmembrane helix</keyword>
<feature type="transmembrane region" description="Helical" evidence="5">
    <location>
        <begin position="355"/>
        <end position="377"/>
    </location>
</feature>
<dbReference type="Proteomes" id="UP000008888">
    <property type="component" value="Chromosome"/>
</dbReference>
<dbReference type="InterPro" id="IPR052556">
    <property type="entry name" value="PolySynth_Transporter"/>
</dbReference>
<evidence type="ECO:0000256" key="5">
    <source>
        <dbReference type="SAM" id="Phobius"/>
    </source>
</evidence>
<dbReference type="EMBL" id="CP002738">
    <property type="protein sequence ID" value="AEG02004.1"/>
    <property type="molecule type" value="Genomic_DNA"/>
</dbReference>
<comment type="subcellular location">
    <subcellularLocation>
        <location evidence="1">Membrane</location>
        <topology evidence="1">Multi-pass membrane protein</topology>
    </subcellularLocation>
</comment>
<protein>
    <submittedName>
        <fullName evidence="6">Polysaccharide biosynthesis protein</fullName>
    </submittedName>
</protein>
<feature type="transmembrane region" description="Helical" evidence="5">
    <location>
        <begin position="212"/>
        <end position="236"/>
    </location>
</feature>
<dbReference type="HOGENOM" id="CLU_672576_0_0_6"/>
<dbReference type="STRING" id="857087.Metme_3643"/>
<feature type="transmembrane region" description="Helical" evidence="5">
    <location>
        <begin position="248"/>
        <end position="268"/>
    </location>
</feature>
<dbReference type="PANTHER" id="PTHR43424:SF1">
    <property type="entry name" value="LOCUS PUTATIVE PROTEIN 1-RELATED"/>
    <property type="match status" value="1"/>
</dbReference>
<dbReference type="AlphaFoldDB" id="F9ZW33"/>
<evidence type="ECO:0000313" key="6">
    <source>
        <dbReference type="EMBL" id="AEG02004.1"/>
    </source>
</evidence>
<keyword evidence="7" id="KW-1185">Reference proteome</keyword>
<dbReference type="GO" id="GO:0016020">
    <property type="term" value="C:membrane"/>
    <property type="evidence" value="ECO:0007669"/>
    <property type="project" value="UniProtKB-SubCell"/>
</dbReference>
<feature type="transmembrane region" description="Helical" evidence="5">
    <location>
        <begin position="383"/>
        <end position="402"/>
    </location>
</feature>
<evidence type="ECO:0000256" key="2">
    <source>
        <dbReference type="ARBA" id="ARBA00022692"/>
    </source>
</evidence>
<name>F9ZW33_METMM</name>
<dbReference type="InterPro" id="IPR002797">
    <property type="entry name" value="Polysacc_synth"/>
</dbReference>
<evidence type="ECO:0000256" key="4">
    <source>
        <dbReference type="ARBA" id="ARBA00023136"/>
    </source>
</evidence>
<evidence type="ECO:0000256" key="3">
    <source>
        <dbReference type="ARBA" id="ARBA00022989"/>
    </source>
</evidence>
<dbReference type="eggNOG" id="COG2244">
    <property type="taxonomic scope" value="Bacteria"/>
</dbReference>
<sequence>MPLSALVSAYLRSASAQWTATLYVAAVSLGVSVLLARRMGPEGFGNYFFILGLMTLLIPFQNAGFPTLLMREKTTSTPALAVLSPILPELALGHVLTVSSALICGALLLLPTQEAATLSSGLFCFGAMALSQQQSAILKSTGNFFREGGWQIFARTLSAIPVAAVAMLSNPSPAAVFVAWGGGLLIAFWLFPRESKRPRPCFRFEPSVYRSTLGFVLIELATAIYHRIDIVMLHYILGDSPAVGHYAAAYRLFDGVLLLIAPIASICFRELRLRWQDAGSLRRLSGEVLFASAGIGILLAGCGYLIAPIAVRLLFGEPYAGASAETAAWLSLGFAFAVPNAMLTQLAIATNRERWYAFSACICALLNILLNSALIPACGISGAAWAMILTEAGLGLTLYLGVIRRIRFSGPSA</sequence>
<feature type="transmembrane region" description="Helical" evidence="5">
    <location>
        <begin position="327"/>
        <end position="348"/>
    </location>
</feature>
<feature type="transmembrane region" description="Helical" evidence="5">
    <location>
        <begin position="47"/>
        <end position="69"/>
    </location>
</feature>
<dbReference type="OrthoDB" id="5995068at2"/>
<gene>
    <name evidence="6" type="ordered locus">Metme_3643</name>
</gene>
<keyword evidence="2 5" id="KW-0812">Transmembrane</keyword>
<evidence type="ECO:0000256" key="1">
    <source>
        <dbReference type="ARBA" id="ARBA00004141"/>
    </source>
</evidence>
<evidence type="ECO:0000313" key="7">
    <source>
        <dbReference type="Proteomes" id="UP000008888"/>
    </source>
</evidence>
<dbReference type="KEGG" id="mmt:Metme_3643"/>
<dbReference type="RefSeq" id="WP_013820223.1">
    <property type="nucleotide sequence ID" value="NC_015572.1"/>
</dbReference>
<organism evidence="6 7">
    <name type="scientific">Methylomonas methanica (strain DSM 25384 / MC09)</name>
    <dbReference type="NCBI Taxonomy" id="857087"/>
    <lineage>
        <taxon>Bacteria</taxon>
        <taxon>Pseudomonadati</taxon>
        <taxon>Pseudomonadota</taxon>
        <taxon>Gammaproteobacteria</taxon>
        <taxon>Methylococcales</taxon>
        <taxon>Methylococcaceae</taxon>
        <taxon>Methylomonas</taxon>
    </lineage>
</organism>
<feature type="transmembrane region" description="Helical" evidence="5">
    <location>
        <begin position="174"/>
        <end position="191"/>
    </location>
</feature>
<dbReference type="Pfam" id="PF01943">
    <property type="entry name" value="Polysacc_synt"/>
    <property type="match status" value="1"/>
</dbReference>
<accession>F9ZW33</accession>
<reference key="2">
    <citation type="submission" date="2011-05" db="EMBL/GenBank/DDBJ databases">
        <title>Complete genome sequence of the aerobic marine methanotroph Methylomonas methanica MC09.</title>
        <authorList>
            <person name="Boden R."/>
            <person name="Cunliffe M."/>
            <person name="Scanlan J."/>
            <person name="Moussard H."/>
            <person name="Kits K.D."/>
            <person name="Klotz M."/>
            <person name="Jetten M."/>
            <person name="Vuilleumier S."/>
            <person name="Han J."/>
            <person name="Peters L."/>
            <person name="Mikhailova N."/>
            <person name="Teshima H."/>
            <person name="Tapia R."/>
            <person name="Kyrpides N."/>
            <person name="Ivanova N."/>
            <person name="Pagani I."/>
            <person name="Cheng J.-F."/>
            <person name="Goodwin L."/>
            <person name="Han C."/>
            <person name="Hauser L."/>
            <person name="Land M."/>
            <person name="Lapidus A."/>
            <person name="Lucas S."/>
            <person name="Pitluck S."/>
            <person name="Woyke T."/>
            <person name="Stein L.Y."/>
            <person name="Murrell C."/>
        </authorList>
    </citation>
    <scope>NUCLEOTIDE SEQUENCE</scope>
    <source>
        <strain>MC09</strain>
    </source>
</reference>
<feature type="transmembrane region" description="Helical" evidence="5">
    <location>
        <begin position="115"/>
        <end position="131"/>
    </location>
</feature>